<dbReference type="AlphaFoldDB" id="A0A0X3AS10"/>
<proteinExistence type="predicted"/>
<evidence type="ECO:0000313" key="2">
    <source>
        <dbReference type="Proteomes" id="UP000182761"/>
    </source>
</evidence>
<protein>
    <submittedName>
        <fullName evidence="1">Uncharacterized protein</fullName>
    </submittedName>
</protein>
<reference evidence="1 2" key="1">
    <citation type="submission" date="2016-01" db="EMBL/GenBank/DDBJ databases">
        <authorList>
            <person name="McClelland M."/>
            <person name="Jain A."/>
            <person name="Saraogi P."/>
            <person name="Mendelson R."/>
            <person name="Westerman R."/>
            <person name="SanMiguel P."/>
            <person name="Csonka L."/>
        </authorList>
    </citation>
    <scope>NUCLEOTIDE SEQUENCE [LARGE SCALE GENOMIC DNA]</scope>
    <source>
        <strain evidence="1 2">R-53146</strain>
    </source>
</reference>
<evidence type="ECO:0000313" key="1">
    <source>
        <dbReference type="EMBL" id="CVK17132.1"/>
    </source>
</evidence>
<organism evidence="1 2">
    <name type="scientific">Apibacter mensalis</name>
    <dbReference type="NCBI Taxonomy" id="1586267"/>
    <lineage>
        <taxon>Bacteria</taxon>
        <taxon>Pseudomonadati</taxon>
        <taxon>Bacteroidota</taxon>
        <taxon>Flavobacteriia</taxon>
        <taxon>Flavobacteriales</taxon>
        <taxon>Weeksellaceae</taxon>
        <taxon>Apibacter</taxon>
    </lineage>
</organism>
<name>A0A0X3AS10_9FLAO</name>
<dbReference type="EMBL" id="FCOR01000016">
    <property type="protein sequence ID" value="CVK17132.1"/>
    <property type="molecule type" value="Genomic_DNA"/>
</dbReference>
<dbReference type="Proteomes" id="UP000182761">
    <property type="component" value="Unassembled WGS sequence"/>
</dbReference>
<sequence length="148" mass="17789">MWYEVNIKKLSVLLLPTLLRKPRIISYLFSLTKPLEILHYNWQQMRSDNIYKLEHNGQVCYLRKALNDRFDPQKRRIIIVGAQRYKEQYIYTKGEKKPKYLGTMYLRRSTDFGDNGVDFLVLVPAELLDENNYEMKALIDYYKLASKR</sequence>
<keyword evidence="2" id="KW-1185">Reference proteome</keyword>
<feature type="non-terminal residue" evidence="1">
    <location>
        <position position="148"/>
    </location>
</feature>
<gene>
    <name evidence="1" type="ORF">Ga0061079_11634</name>
</gene>
<accession>A0A0X3AS10</accession>
<dbReference type="OrthoDB" id="1072575at2"/>